<gene>
    <name evidence="2" type="ORF">ASJ80_05020</name>
</gene>
<keyword evidence="1" id="KW-0472">Membrane</keyword>
<dbReference type="OrthoDB" id="129899at2157"/>
<dbReference type="NCBIfam" id="NF045580">
    <property type="entry name" value="symport_access"/>
    <property type="match status" value="1"/>
</dbReference>
<evidence type="ECO:0000313" key="2">
    <source>
        <dbReference type="EMBL" id="PAV04215.1"/>
    </source>
</evidence>
<keyword evidence="1" id="KW-0812">Transmembrane</keyword>
<keyword evidence="1" id="KW-1133">Transmembrane helix</keyword>
<proteinExistence type="predicted"/>
<evidence type="ECO:0000256" key="1">
    <source>
        <dbReference type="SAM" id="Phobius"/>
    </source>
</evidence>
<accession>A0A2A2H4C4</accession>
<feature type="transmembrane region" description="Helical" evidence="1">
    <location>
        <begin position="12"/>
        <end position="30"/>
    </location>
</feature>
<organism evidence="2 3">
    <name type="scientific">Methanobacterium bryantii</name>
    <dbReference type="NCBI Taxonomy" id="2161"/>
    <lineage>
        <taxon>Archaea</taxon>
        <taxon>Methanobacteriati</taxon>
        <taxon>Methanobacteriota</taxon>
        <taxon>Methanomada group</taxon>
        <taxon>Methanobacteria</taxon>
        <taxon>Methanobacteriales</taxon>
        <taxon>Methanobacteriaceae</taxon>
        <taxon>Methanobacterium</taxon>
    </lineage>
</organism>
<dbReference type="EMBL" id="LMVM01000023">
    <property type="protein sequence ID" value="PAV04215.1"/>
    <property type="molecule type" value="Genomic_DNA"/>
</dbReference>
<protein>
    <submittedName>
        <fullName evidence="2">Uncharacterized protein</fullName>
    </submittedName>
</protein>
<dbReference type="AlphaFoldDB" id="A0A2A2H4C4"/>
<comment type="caution">
    <text evidence="2">The sequence shown here is derived from an EMBL/GenBank/DDBJ whole genome shotgun (WGS) entry which is preliminary data.</text>
</comment>
<keyword evidence="3" id="KW-1185">Reference proteome</keyword>
<evidence type="ECO:0000313" key="3">
    <source>
        <dbReference type="Proteomes" id="UP000217784"/>
    </source>
</evidence>
<name>A0A2A2H4C4_METBR</name>
<dbReference type="Proteomes" id="UP000217784">
    <property type="component" value="Unassembled WGS sequence"/>
</dbReference>
<reference evidence="2 3" key="1">
    <citation type="journal article" date="2017" name="BMC Genomics">
        <title>Genomic analysis of methanogenic archaea reveals a shift towards energy conservation.</title>
        <authorList>
            <person name="Gilmore S.P."/>
            <person name="Henske J.K."/>
            <person name="Sexton J.A."/>
            <person name="Solomon K.V."/>
            <person name="Seppala S."/>
            <person name="Yoo J.I."/>
            <person name="Huyett L.M."/>
            <person name="Pressman A."/>
            <person name="Cogan J.Z."/>
            <person name="Kivenson V."/>
            <person name="Peng X."/>
            <person name="Tan Y."/>
            <person name="Valentine D.L."/>
            <person name="O'Malley M.A."/>
        </authorList>
    </citation>
    <scope>NUCLEOTIDE SEQUENCE [LARGE SCALE GENOMIC DNA]</scope>
    <source>
        <strain evidence="2 3">M.o.H.</strain>
    </source>
</reference>
<dbReference type="InterPro" id="IPR054615">
    <property type="entry name" value="Symport_access"/>
</dbReference>
<dbReference type="RefSeq" id="WP_048080143.1">
    <property type="nucleotide sequence ID" value="NZ_LMVM01000023.1"/>
</dbReference>
<sequence length="68" mass="8075">MVLGIDDPWVWSAYILTILSMLLCVIYGALNWNKGDEDEETQVKEEMEWHKKEKEMEEKELGIWDEEG</sequence>